<feature type="domain" description="Orc1-like AAA ATPase" evidence="4">
    <location>
        <begin position="8"/>
        <end position="201"/>
    </location>
</feature>
<dbReference type="InterPro" id="IPR041664">
    <property type="entry name" value="AAA_16"/>
</dbReference>
<proteinExistence type="predicted"/>
<evidence type="ECO:0000256" key="2">
    <source>
        <dbReference type="ARBA" id="ARBA00022840"/>
    </source>
</evidence>
<dbReference type="Pfam" id="PF13191">
    <property type="entry name" value="AAA_16"/>
    <property type="match status" value="1"/>
</dbReference>
<keyword evidence="2" id="KW-0067">ATP-binding</keyword>
<dbReference type="EMBL" id="JASCIS010000007">
    <property type="protein sequence ID" value="MDI3418772.1"/>
    <property type="molecule type" value="Genomic_DNA"/>
</dbReference>
<protein>
    <submittedName>
        <fullName evidence="5">AAA family ATPase</fullName>
    </submittedName>
</protein>
<dbReference type="PANTHER" id="PTHR16305:SF28">
    <property type="entry name" value="GUANYLATE CYCLASE DOMAIN-CONTAINING PROTEIN"/>
    <property type="match status" value="1"/>
</dbReference>
<comment type="caution">
    <text evidence="5">The sequence shown here is derived from an EMBL/GenBank/DDBJ whole genome shotgun (WGS) entry which is preliminary data.</text>
</comment>
<dbReference type="InterPro" id="IPR011990">
    <property type="entry name" value="TPR-like_helical_dom_sf"/>
</dbReference>
<dbReference type="PANTHER" id="PTHR16305">
    <property type="entry name" value="TESTICULAR SOLUBLE ADENYLYL CYCLASE"/>
    <property type="match status" value="1"/>
</dbReference>
<gene>
    <name evidence="5" type="ORF">QIT00_09385</name>
</gene>
<evidence type="ECO:0000313" key="5">
    <source>
        <dbReference type="EMBL" id="MDI3418772.1"/>
    </source>
</evidence>
<dbReference type="RefSeq" id="WP_282534681.1">
    <property type="nucleotide sequence ID" value="NZ_JASCIS010000007.1"/>
</dbReference>
<dbReference type="Gene3D" id="1.25.40.10">
    <property type="entry name" value="Tetratricopeptide repeat domain"/>
    <property type="match status" value="1"/>
</dbReference>
<sequence>MTSIFVDRVETLDVLGGVAERLARGNGSFLVLEAETGMGKSASLEEFRDRAEGGPCRVVLVRGTPGIGTRRPYGPFVDAVSELHVSDERGARRSWWARLMGQGAMAAAPDVLSAMVPGLGAAFAAGRSVAQAAVSTGSIPGDSLLPLQSALSLRWMEVLLEKAREGAPLLLIIDDFQRCDEASLEVLDLLLSRLEGEPLGVVLGLGTYASDSGNGRVVENLLDVWQARYPQLLHRHSLPALPGWAVGELVQARLGGQVVPDGFAERLADVTGGRPVFVEQCLRLWRPGFGTEVPLPDELPAAVEDRLQRLGPQERELLTVGATTGEFFFSHTLAEVTGLPLTQVQDLLHRIQREHGLVRERSRRDMPGWAAGLHVDWFDFEHRVLQHGIRAGQSEGARLGRHARIAGALAALPRDTLTSLPREVQVMIADQLRAAGPACAAQSAAAHFELARSGAVEDLAFAQAEQYCRTAIDAARQLPEQHSDRDRRLIESIELLLSLTEVRWRGHSAQDDPTGIDALATEAEGAARRLGDRLLIARTTLLRGKTLMAVRGLRPSLDKLEEAVTRARECGEEGVTTLFVALVEYGRQLPKLNLRDGLRVLFEAEQLYASAPQLGETGNPVLQHARNLNEMQIGVNLYDSGRFTEALHRLEHCVDRLDSDTPQAELPIALNYLAQLHLAMGAYEEARAVLLRALEVEGDSSARSGWYAYNSALLALLVARAPERADEALQRMRDAWTQTQESSLANLVPIVRNLYVEVLLETGRDLRLAEQLASDTLVETETTAMVRSTIAAHGLRSRIHLATGDTGRAADDARRALALLEQYGEMPALRTEEVLHDAARALAAHGEGGEAGEAANLFERAREEVLRKANGIDDEQRRAHYLSAVPLNRALFRDAPSHPDTVRDQGRTGQEQE</sequence>
<organism evidence="5 6">
    <name type="scientific">Streptomyces luteolus</name>
    <dbReference type="NCBI Taxonomy" id="3043615"/>
    <lineage>
        <taxon>Bacteria</taxon>
        <taxon>Bacillati</taxon>
        <taxon>Actinomycetota</taxon>
        <taxon>Actinomycetes</taxon>
        <taxon>Kitasatosporales</taxon>
        <taxon>Streptomycetaceae</taxon>
        <taxon>Streptomyces</taxon>
    </lineage>
</organism>
<keyword evidence="1" id="KW-0547">Nucleotide-binding</keyword>
<feature type="compositionally biased region" description="Basic and acidic residues" evidence="3">
    <location>
        <begin position="892"/>
        <end position="906"/>
    </location>
</feature>
<accession>A0ABT6ST41</accession>
<dbReference type="InterPro" id="IPR027417">
    <property type="entry name" value="P-loop_NTPase"/>
</dbReference>
<evidence type="ECO:0000256" key="1">
    <source>
        <dbReference type="ARBA" id="ARBA00022741"/>
    </source>
</evidence>
<evidence type="ECO:0000259" key="4">
    <source>
        <dbReference type="Pfam" id="PF13191"/>
    </source>
</evidence>
<keyword evidence="6" id="KW-1185">Reference proteome</keyword>
<dbReference type="SUPFAM" id="SSF52540">
    <property type="entry name" value="P-loop containing nucleoside triphosphate hydrolases"/>
    <property type="match status" value="1"/>
</dbReference>
<name>A0ABT6ST41_9ACTN</name>
<dbReference type="SUPFAM" id="SSF48452">
    <property type="entry name" value="TPR-like"/>
    <property type="match status" value="1"/>
</dbReference>
<dbReference type="InterPro" id="IPR019734">
    <property type="entry name" value="TPR_rpt"/>
</dbReference>
<dbReference type="SMART" id="SM00028">
    <property type="entry name" value="TPR"/>
    <property type="match status" value="2"/>
</dbReference>
<evidence type="ECO:0000256" key="3">
    <source>
        <dbReference type="SAM" id="MobiDB-lite"/>
    </source>
</evidence>
<reference evidence="5 6" key="1">
    <citation type="submission" date="2023-05" db="EMBL/GenBank/DDBJ databases">
        <title>Draft genome sequence of Streptomyces sp. B-S-A12 isolated from a cave soil in Thailand.</title>
        <authorList>
            <person name="Chamroensaksri N."/>
            <person name="Muangham S."/>
        </authorList>
    </citation>
    <scope>NUCLEOTIDE SEQUENCE [LARGE SCALE GENOMIC DNA]</scope>
    <source>
        <strain evidence="5 6">B-S-A12</strain>
    </source>
</reference>
<evidence type="ECO:0000313" key="6">
    <source>
        <dbReference type="Proteomes" id="UP001237105"/>
    </source>
</evidence>
<dbReference type="Proteomes" id="UP001237105">
    <property type="component" value="Unassembled WGS sequence"/>
</dbReference>
<feature type="region of interest" description="Disordered" evidence="3">
    <location>
        <begin position="892"/>
        <end position="913"/>
    </location>
</feature>